<evidence type="ECO:0000313" key="3">
    <source>
        <dbReference type="EMBL" id="TLD80626.1"/>
    </source>
</evidence>
<feature type="domain" description="Type IV / VI secretion system DotU" evidence="2">
    <location>
        <begin position="26"/>
        <end position="234"/>
    </location>
</feature>
<accession>A0A099VCQ3</accession>
<proteinExistence type="predicted"/>
<evidence type="ECO:0000313" key="4">
    <source>
        <dbReference type="Proteomes" id="UP000029878"/>
    </source>
</evidence>
<dbReference type="InterPro" id="IPR038522">
    <property type="entry name" value="T4/T6SS_DotU_sf"/>
</dbReference>
<dbReference type="Pfam" id="PF09850">
    <property type="entry name" value="DotU"/>
    <property type="match status" value="1"/>
</dbReference>
<protein>
    <submittedName>
        <fullName evidence="3">DotU family type IV/VI secretion system protein</fullName>
    </submittedName>
</protein>
<dbReference type="PANTHER" id="PTHR38033:SF1">
    <property type="entry name" value="DOTU FAMILY TYPE IV_VI SECRETION SYSTEM PROTEIN"/>
    <property type="match status" value="1"/>
</dbReference>
<gene>
    <name evidence="3" type="ORF">LS81_009425</name>
</gene>
<dbReference type="NCBIfam" id="TIGR03349">
    <property type="entry name" value="IV_VI_DotU"/>
    <property type="match status" value="1"/>
</dbReference>
<comment type="caution">
    <text evidence="3">The sequence shown here is derived from an EMBL/GenBank/DDBJ whole genome shotgun (WGS) entry which is preliminary data.</text>
</comment>
<keyword evidence="1" id="KW-0472">Membrane</keyword>
<dbReference type="NCBIfam" id="NF038228">
    <property type="entry name" value="IcmH_DotU_IVB"/>
    <property type="match status" value="1"/>
</dbReference>
<keyword evidence="1" id="KW-0812">Transmembrane</keyword>
<evidence type="ECO:0000259" key="2">
    <source>
        <dbReference type="Pfam" id="PF09850"/>
    </source>
</evidence>
<organism evidence="3 4">
    <name type="scientific">Helicobacter trogontum</name>
    <dbReference type="NCBI Taxonomy" id="50960"/>
    <lineage>
        <taxon>Bacteria</taxon>
        <taxon>Pseudomonadati</taxon>
        <taxon>Campylobacterota</taxon>
        <taxon>Epsilonproteobacteria</taxon>
        <taxon>Campylobacterales</taxon>
        <taxon>Helicobacteraceae</taxon>
        <taxon>Helicobacter</taxon>
    </lineage>
</organism>
<dbReference type="AlphaFoldDB" id="A0A099VCQ3"/>
<keyword evidence="1" id="KW-1133">Transmembrane helix</keyword>
<dbReference type="PANTHER" id="PTHR38033">
    <property type="entry name" value="MEMBRANE PROTEIN-RELATED"/>
    <property type="match status" value="1"/>
</dbReference>
<evidence type="ECO:0000256" key="1">
    <source>
        <dbReference type="SAM" id="Phobius"/>
    </source>
</evidence>
<dbReference type="InterPro" id="IPR017732">
    <property type="entry name" value="T4/T6SS_DotU"/>
</dbReference>
<dbReference type="RefSeq" id="WP_034346862.1">
    <property type="nucleotide sequence ID" value="NZ_FZNG01000018.1"/>
</dbReference>
<reference evidence="3 4" key="1">
    <citation type="journal article" date="2014" name="Genome Announc.">
        <title>Draft genome sequences of eight enterohepatic helicobacter species isolated from both laboratory and wild rodents.</title>
        <authorList>
            <person name="Sheh A."/>
            <person name="Shen Z."/>
            <person name="Fox J.G."/>
        </authorList>
    </citation>
    <scope>NUCLEOTIDE SEQUENCE [LARGE SCALE GENOMIC DNA]</scope>
    <source>
        <strain evidence="3 4">ATCC 700114</strain>
    </source>
</reference>
<dbReference type="EMBL" id="JRPL02000032">
    <property type="protein sequence ID" value="TLD80626.1"/>
    <property type="molecule type" value="Genomic_DNA"/>
</dbReference>
<sequence>MNVQTNGTQCSLLLESNFAGMQNNKIIDLSLPLLLFATRLSKIHALDDDLIVEIRDTFANQVLAISGSLSAMHCYDEKDLIKFRYCLCVFIDEMLLRNESIMNSDFTNHTLTNRLFNEMLGGDKFYGIAGQYLLNPSKYKDMLEFIYACLILGYKGKYTVDKQGDEKINHLCNDIAAAITPALDSNEDIAFNIAHKNIVRNNILELFKKRYLKPFLLIVVMCTVVVSFFFSMLKIESNNTITKNTLIQNIKKFKQENNEDQ</sequence>
<dbReference type="Proteomes" id="UP000029878">
    <property type="component" value="Unassembled WGS sequence"/>
</dbReference>
<dbReference type="OrthoDB" id="345640at2"/>
<name>A0A099VCQ3_9HELI</name>
<dbReference type="Gene3D" id="1.25.40.590">
    <property type="entry name" value="Type IV / VI secretion system, DotU"/>
    <property type="match status" value="1"/>
</dbReference>
<feature type="transmembrane region" description="Helical" evidence="1">
    <location>
        <begin position="215"/>
        <end position="233"/>
    </location>
</feature>